<sequence>MDAGEAANSALLSEASAVTEAAAAARAKLLAEQQFLALKIKGMKEQLAQARSQIRYQQEQVEIAETDLKRFQIMAADHNVAERLVGDRRSAVLSAQQSLAGKYSDAAAVQQQIADALNRQEAIKSELKANDASAQSTGAQVTQKIIQNSAQSSDLVVASVGGRVQAIPVEQGQNLAAGATLAVITPKGARLEAELYAPSKAIGFVRPGQQVHLMYQAFPHEKFGVQLGRIVSLSHTILSPSELQIPGINVNQPVFRIRVVLANQSIHAYGENVPLQPGMLLSANIVFDHRTLLQWLFDPIYAAQK</sequence>
<keyword evidence="4" id="KW-1185">Reference proteome</keyword>
<dbReference type="InterPro" id="IPR050739">
    <property type="entry name" value="MFP"/>
</dbReference>
<evidence type="ECO:0000313" key="4">
    <source>
        <dbReference type="Proteomes" id="UP000570514"/>
    </source>
</evidence>
<dbReference type="Gene3D" id="2.40.30.170">
    <property type="match status" value="1"/>
</dbReference>
<protein>
    <submittedName>
        <fullName evidence="3">Membrane fusion protein</fullName>
    </submittedName>
</protein>
<dbReference type="EMBL" id="JAASRM010000001">
    <property type="protein sequence ID" value="NIK90256.1"/>
    <property type="molecule type" value="Genomic_DNA"/>
</dbReference>
<feature type="coiled-coil region" evidence="1">
    <location>
        <begin position="40"/>
        <end position="67"/>
    </location>
</feature>
<accession>A0A846N3E4</accession>
<dbReference type="PANTHER" id="PTHR30386">
    <property type="entry name" value="MEMBRANE FUSION SUBUNIT OF EMRAB-TOLC MULTIDRUG EFFLUX PUMP"/>
    <property type="match status" value="1"/>
</dbReference>
<evidence type="ECO:0000313" key="3">
    <source>
        <dbReference type="EMBL" id="NIK90256.1"/>
    </source>
</evidence>
<dbReference type="PANTHER" id="PTHR30386:SF28">
    <property type="entry name" value="EXPORTED PROTEIN"/>
    <property type="match status" value="1"/>
</dbReference>
<name>A0A846N3E4_9PROT</name>
<evidence type="ECO:0000259" key="2">
    <source>
        <dbReference type="Pfam" id="PF26002"/>
    </source>
</evidence>
<dbReference type="RefSeq" id="WP_243846220.1">
    <property type="nucleotide sequence ID" value="NZ_BAAADC010000001.1"/>
</dbReference>
<evidence type="ECO:0000256" key="1">
    <source>
        <dbReference type="SAM" id="Coils"/>
    </source>
</evidence>
<organism evidence="3 4">
    <name type="scientific">Rhizomicrobium palustre</name>
    <dbReference type="NCBI Taxonomy" id="189966"/>
    <lineage>
        <taxon>Bacteria</taxon>
        <taxon>Pseudomonadati</taxon>
        <taxon>Pseudomonadota</taxon>
        <taxon>Alphaproteobacteria</taxon>
        <taxon>Micropepsales</taxon>
        <taxon>Micropepsaceae</taxon>
        <taxon>Rhizomicrobium</taxon>
    </lineage>
</organism>
<dbReference type="AlphaFoldDB" id="A0A846N3E4"/>
<dbReference type="Proteomes" id="UP000570514">
    <property type="component" value="Unassembled WGS sequence"/>
</dbReference>
<keyword evidence="1" id="KW-0175">Coiled coil</keyword>
<feature type="domain" description="AprE-like beta-barrel" evidence="2">
    <location>
        <begin position="193"/>
        <end position="286"/>
    </location>
</feature>
<gene>
    <name evidence="3" type="ORF">FHS83_003574</name>
</gene>
<dbReference type="PRINTS" id="PR01490">
    <property type="entry name" value="RTXTOXIND"/>
</dbReference>
<dbReference type="InterPro" id="IPR058982">
    <property type="entry name" value="Beta-barrel_AprE"/>
</dbReference>
<comment type="caution">
    <text evidence="3">The sequence shown here is derived from an EMBL/GenBank/DDBJ whole genome shotgun (WGS) entry which is preliminary data.</text>
</comment>
<dbReference type="Pfam" id="PF26002">
    <property type="entry name" value="Beta-barrel_AprE"/>
    <property type="match status" value="1"/>
</dbReference>
<proteinExistence type="predicted"/>
<reference evidence="3 4" key="1">
    <citation type="submission" date="2020-03" db="EMBL/GenBank/DDBJ databases">
        <title>Genomic Encyclopedia of Type Strains, Phase IV (KMG-IV): sequencing the most valuable type-strain genomes for metagenomic binning, comparative biology and taxonomic classification.</title>
        <authorList>
            <person name="Goeker M."/>
        </authorList>
    </citation>
    <scope>NUCLEOTIDE SEQUENCE [LARGE SCALE GENOMIC DNA]</scope>
    <source>
        <strain evidence="3 4">DSM 19867</strain>
    </source>
</reference>